<comment type="caution">
    <text evidence="3">The sequence shown here is derived from an EMBL/GenBank/DDBJ whole genome shotgun (WGS) entry which is preliminary data.</text>
</comment>
<dbReference type="InterPro" id="IPR013321">
    <property type="entry name" value="Arc_rbn_hlx_hlx"/>
</dbReference>
<reference evidence="3" key="1">
    <citation type="submission" date="2019-03" db="EMBL/GenBank/DDBJ databases">
        <title>Single cell metagenomics reveals metabolic interactions within the superorganism composed of flagellate Streblomastix strix and complex community of Bacteroidetes bacteria on its surface.</title>
        <authorList>
            <person name="Treitli S.C."/>
            <person name="Kolisko M."/>
            <person name="Husnik F."/>
            <person name="Keeling P."/>
            <person name="Hampl V."/>
        </authorList>
    </citation>
    <scope>NUCLEOTIDE SEQUENCE</scope>
    <source>
        <strain evidence="3">STM</strain>
    </source>
</reference>
<proteinExistence type="predicted"/>
<protein>
    <recommendedName>
        <fullName evidence="2">Antitoxin-like ribbon-helix-helix domain-containing protein</fullName>
    </recommendedName>
</protein>
<evidence type="ECO:0000313" key="3">
    <source>
        <dbReference type="EMBL" id="KAA6348988.1"/>
    </source>
</evidence>
<feature type="compositionally biased region" description="Basic and acidic residues" evidence="1">
    <location>
        <begin position="21"/>
        <end position="34"/>
    </location>
</feature>
<evidence type="ECO:0000259" key="2">
    <source>
        <dbReference type="Pfam" id="PF20605"/>
    </source>
</evidence>
<dbReference type="GO" id="GO:0006355">
    <property type="term" value="P:regulation of DNA-templated transcription"/>
    <property type="evidence" value="ECO:0007669"/>
    <property type="project" value="InterPro"/>
</dbReference>
<dbReference type="Pfam" id="PF20605">
    <property type="entry name" value="Antitox_RHH"/>
    <property type="match status" value="1"/>
</dbReference>
<dbReference type="Gene3D" id="1.10.1220.10">
    <property type="entry name" value="Met repressor-like"/>
    <property type="match status" value="1"/>
</dbReference>
<name>A0A5J4SSS1_9ZZZZ</name>
<dbReference type="EMBL" id="SNRY01000056">
    <property type="protein sequence ID" value="KAA6348988.1"/>
    <property type="molecule type" value="Genomic_DNA"/>
</dbReference>
<dbReference type="InterPro" id="IPR046765">
    <property type="entry name" value="Antitox_RHH"/>
</dbReference>
<dbReference type="InterPro" id="IPR010985">
    <property type="entry name" value="Ribbon_hlx_hlx"/>
</dbReference>
<gene>
    <name evidence="3" type="ORF">EZS27_003588</name>
</gene>
<dbReference type="AlphaFoldDB" id="A0A5J4SSS1"/>
<organism evidence="3">
    <name type="scientific">termite gut metagenome</name>
    <dbReference type="NCBI Taxonomy" id="433724"/>
    <lineage>
        <taxon>unclassified sequences</taxon>
        <taxon>metagenomes</taxon>
        <taxon>organismal metagenomes</taxon>
    </lineage>
</organism>
<feature type="region of interest" description="Disordered" evidence="1">
    <location>
        <begin position="1"/>
        <end position="34"/>
    </location>
</feature>
<accession>A0A5J4SSS1</accession>
<dbReference type="SUPFAM" id="SSF47598">
    <property type="entry name" value="Ribbon-helix-helix"/>
    <property type="match status" value="1"/>
</dbReference>
<evidence type="ECO:0000256" key="1">
    <source>
        <dbReference type="SAM" id="MobiDB-lite"/>
    </source>
</evidence>
<feature type="domain" description="Antitoxin-like ribbon-helix-helix" evidence="2">
    <location>
        <begin position="50"/>
        <end position="79"/>
    </location>
</feature>
<sequence>MGKKEDLKKRMQGGMDGLIRSTEKEKDAPVVDGKEKDGEVRRNFIIKKSYHTRLKRLAAEREVSMKELVQEALDLYFKTVDNKK</sequence>